<organism evidence="3 4">
    <name type="scientific">Ahniella affigens</name>
    <dbReference type="NCBI Taxonomy" id="2021234"/>
    <lineage>
        <taxon>Bacteria</taxon>
        <taxon>Pseudomonadati</taxon>
        <taxon>Pseudomonadota</taxon>
        <taxon>Gammaproteobacteria</taxon>
        <taxon>Lysobacterales</taxon>
        <taxon>Rhodanobacteraceae</taxon>
        <taxon>Ahniella</taxon>
    </lineage>
</organism>
<evidence type="ECO:0000259" key="2">
    <source>
        <dbReference type="Pfam" id="PF13828"/>
    </source>
</evidence>
<keyword evidence="1" id="KW-0812">Transmembrane</keyword>
<evidence type="ECO:0000313" key="3">
    <source>
        <dbReference type="EMBL" id="AVP96877.1"/>
    </source>
</evidence>
<protein>
    <submittedName>
        <fullName evidence="3">DUF4190 domain-containing protein</fullName>
    </submittedName>
</protein>
<reference evidence="3 4" key="2">
    <citation type="submission" date="2018-03" db="EMBL/GenBank/DDBJ databases">
        <authorList>
            <person name="Keele B.F."/>
        </authorList>
    </citation>
    <scope>NUCLEOTIDE SEQUENCE [LARGE SCALE GENOMIC DNA]</scope>
    <source>
        <strain evidence="3 4">D13</strain>
    </source>
</reference>
<dbReference type="InterPro" id="IPR025241">
    <property type="entry name" value="DUF4190"/>
</dbReference>
<keyword evidence="1" id="KW-0472">Membrane</keyword>
<feature type="transmembrane region" description="Helical" evidence="1">
    <location>
        <begin position="62"/>
        <end position="90"/>
    </location>
</feature>
<dbReference type="AlphaFoldDB" id="A0A2P1PPW1"/>
<sequence length="95" mass="9890">MNQPSLPNSNMAVISLVTGILGWLVLPFICALIAIVCGHLARREIRAANGQLGGDGMATIGLILGYAQIILSIIGVIFVIIAIAFFGFALTTAAH</sequence>
<feature type="transmembrane region" description="Helical" evidence="1">
    <location>
        <begin position="20"/>
        <end position="41"/>
    </location>
</feature>
<dbReference type="OrthoDB" id="6183992at2"/>
<dbReference type="EMBL" id="CP027860">
    <property type="protein sequence ID" value="AVP96877.1"/>
    <property type="molecule type" value="Genomic_DNA"/>
</dbReference>
<keyword evidence="1" id="KW-1133">Transmembrane helix</keyword>
<dbReference type="RefSeq" id="WP_106890802.1">
    <property type="nucleotide sequence ID" value="NZ_CP027860.1"/>
</dbReference>
<evidence type="ECO:0000313" key="4">
    <source>
        <dbReference type="Proteomes" id="UP000241074"/>
    </source>
</evidence>
<keyword evidence="4" id="KW-1185">Reference proteome</keyword>
<dbReference type="Proteomes" id="UP000241074">
    <property type="component" value="Chromosome"/>
</dbReference>
<feature type="domain" description="DUF4190" evidence="2">
    <location>
        <begin position="11"/>
        <end position="74"/>
    </location>
</feature>
<proteinExistence type="predicted"/>
<dbReference type="KEGG" id="xba:C7S18_06540"/>
<accession>A0A2P1PPW1</accession>
<gene>
    <name evidence="3" type="ORF">C7S18_06540</name>
</gene>
<name>A0A2P1PPW1_9GAMM</name>
<dbReference type="Pfam" id="PF13828">
    <property type="entry name" value="DUF4190"/>
    <property type="match status" value="1"/>
</dbReference>
<evidence type="ECO:0000256" key="1">
    <source>
        <dbReference type="SAM" id="Phobius"/>
    </source>
</evidence>
<reference evidence="3 4" key="1">
    <citation type="submission" date="2018-03" db="EMBL/GenBank/DDBJ databases">
        <title>Ahniella affigens gen. nov., sp. nov., a gammaproteobacterium isolated from sandy soil near a stream.</title>
        <authorList>
            <person name="Ko Y."/>
            <person name="Kim J.-H."/>
        </authorList>
    </citation>
    <scope>NUCLEOTIDE SEQUENCE [LARGE SCALE GENOMIC DNA]</scope>
    <source>
        <strain evidence="3 4">D13</strain>
    </source>
</reference>